<name>A0A846LUG3_9ACTN</name>
<keyword evidence="1" id="KW-0446">Lipid-binding</keyword>
<reference evidence="4 5" key="3">
    <citation type="submission" date="2020-02" db="EMBL/GenBank/DDBJ databases">
        <title>Sequencing the genomes of 1000 actinobacteria strains.</title>
        <authorList>
            <person name="Klenk H.-P."/>
        </authorList>
    </citation>
    <scope>NUCLEOTIDE SEQUENCE [LARGE SCALE GENOMIC DNA]</scope>
    <source>
        <strain evidence="4 5">DSM 45201</strain>
    </source>
</reference>
<feature type="region of interest" description="Disordered" evidence="2">
    <location>
        <begin position="277"/>
        <end position="306"/>
    </location>
</feature>
<dbReference type="PANTHER" id="PTHR33434">
    <property type="entry name" value="DEGV DOMAIN-CONTAINING PROTEIN DR_1986-RELATED"/>
    <property type="match status" value="1"/>
</dbReference>
<dbReference type="Proteomes" id="UP000552836">
    <property type="component" value="Unassembled WGS sequence"/>
</dbReference>
<evidence type="ECO:0000256" key="2">
    <source>
        <dbReference type="SAM" id="MobiDB-lite"/>
    </source>
</evidence>
<dbReference type="EMBL" id="BMMI01000010">
    <property type="protein sequence ID" value="GGL82161.1"/>
    <property type="molecule type" value="Genomic_DNA"/>
</dbReference>
<dbReference type="InterPro" id="IPR003797">
    <property type="entry name" value="DegV"/>
</dbReference>
<dbReference type="Gene3D" id="3.30.1180.10">
    <property type="match status" value="1"/>
</dbReference>
<feature type="compositionally biased region" description="Basic and acidic residues" evidence="2">
    <location>
        <begin position="290"/>
        <end position="306"/>
    </location>
</feature>
<dbReference type="InterPro" id="IPR043168">
    <property type="entry name" value="DegV_C"/>
</dbReference>
<dbReference type="PANTHER" id="PTHR33434:SF2">
    <property type="entry name" value="FATTY ACID-BINDING PROTEIN TM_1468"/>
    <property type="match status" value="1"/>
</dbReference>
<reference evidence="3" key="4">
    <citation type="submission" date="2024-05" db="EMBL/GenBank/DDBJ databases">
        <authorList>
            <person name="Sun Q."/>
            <person name="Zhou Y."/>
        </authorList>
    </citation>
    <scope>NUCLEOTIDE SEQUENCE</scope>
    <source>
        <strain evidence="3">CGMCC 4.5581</strain>
    </source>
</reference>
<sequence>MSVAVVTDSTAYLPADVVERYGIEVVPLYVVLAGRSGREGSDVTSAEVARSLAVRGGHVSTSRPTPGDFVAVYRRLLDGGADRLVSVHLSGELSGTWDAARVAATQVGEHLVTVLDSRSAAMGTGFAVLAAARAAADGASAAEVADAARQTAAATRTFFVVDTLEHLRRGGRIGAAAALLGSALAVKPVLHVTDGQVVALEKVRTSGRALARLVQRAADVAGDVPVAAAVHHLAAPERAQRLADQLAARLPSLTELYVSELGAAVGAHVGPGAVGVVVDPTPRSATEAGQRPEDPPPADPAEHVGD</sequence>
<dbReference type="EMBL" id="JAAMPA010000003">
    <property type="protein sequence ID" value="NIH69992.1"/>
    <property type="molecule type" value="Genomic_DNA"/>
</dbReference>
<protein>
    <submittedName>
        <fullName evidence="4">DegV family protein with EDD domain</fullName>
    </submittedName>
</protein>
<dbReference type="AlphaFoldDB" id="A0A846LUG3"/>
<evidence type="ECO:0000313" key="6">
    <source>
        <dbReference type="Proteomes" id="UP000648663"/>
    </source>
</evidence>
<evidence type="ECO:0000313" key="4">
    <source>
        <dbReference type="EMBL" id="NIH69992.1"/>
    </source>
</evidence>
<evidence type="ECO:0000313" key="5">
    <source>
        <dbReference type="Proteomes" id="UP000552836"/>
    </source>
</evidence>
<dbReference type="GO" id="GO:0008289">
    <property type="term" value="F:lipid binding"/>
    <property type="evidence" value="ECO:0007669"/>
    <property type="project" value="UniProtKB-KW"/>
</dbReference>
<dbReference type="NCBIfam" id="TIGR00762">
    <property type="entry name" value="DegV"/>
    <property type="match status" value="1"/>
</dbReference>
<dbReference type="Pfam" id="PF02645">
    <property type="entry name" value="DegV"/>
    <property type="match status" value="1"/>
</dbReference>
<dbReference type="PROSITE" id="PS51482">
    <property type="entry name" value="DEGV"/>
    <property type="match status" value="1"/>
</dbReference>
<dbReference type="Proteomes" id="UP000648663">
    <property type="component" value="Unassembled WGS sequence"/>
</dbReference>
<keyword evidence="6" id="KW-1185">Reference proteome</keyword>
<reference evidence="6" key="2">
    <citation type="journal article" date="2019" name="Int. J. Syst. Evol. Microbiol.">
        <title>The Global Catalogue of Microorganisms (GCM) 10K type strain sequencing project: providing services to taxonomists for standard genome sequencing and annotation.</title>
        <authorList>
            <consortium name="The Broad Institute Genomics Platform"/>
            <consortium name="The Broad Institute Genome Sequencing Center for Infectious Disease"/>
            <person name="Wu L."/>
            <person name="Ma J."/>
        </authorList>
    </citation>
    <scope>NUCLEOTIDE SEQUENCE [LARGE SCALE GENOMIC DNA]</scope>
    <source>
        <strain evidence="6">CGMCC 4.5581</strain>
    </source>
</reference>
<comment type="caution">
    <text evidence="4">The sequence shown here is derived from an EMBL/GenBank/DDBJ whole genome shotgun (WGS) entry which is preliminary data.</text>
</comment>
<evidence type="ECO:0000313" key="3">
    <source>
        <dbReference type="EMBL" id="GGL82161.1"/>
    </source>
</evidence>
<dbReference type="SUPFAM" id="SSF82549">
    <property type="entry name" value="DAK1/DegV-like"/>
    <property type="match status" value="1"/>
</dbReference>
<proteinExistence type="predicted"/>
<dbReference type="Gene3D" id="3.40.50.10170">
    <property type="match status" value="1"/>
</dbReference>
<organism evidence="4 5">
    <name type="scientific">Modestobacter marinus</name>
    <dbReference type="NCBI Taxonomy" id="477641"/>
    <lineage>
        <taxon>Bacteria</taxon>
        <taxon>Bacillati</taxon>
        <taxon>Actinomycetota</taxon>
        <taxon>Actinomycetes</taxon>
        <taxon>Geodermatophilales</taxon>
        <taxon>Geodermatophilaceae</taxon>
        <taxon>Modestobacter</taxon>
    </lineage>
</organism>
<evidence type="ECO:0000256" key="1">
    <source>
        <dbReference type="ARBA" id="ARBA00023121"/>
    </source>
</evidence>
<dbReference type="RefSeq" id="WP_166757527.1">
    <property type="nucleotide sequence ID" value="NZ_BAABJU010000002.1"/>
</dbReference>
<accession>A0A846LUG3</accession>
<dbReference type="InterPro" id="IPR050270">
    <property type="entry name" value="DegV_domain_contain"/>
</dbReference>
<gene>
    <name evidence="4" type="ORF">FB380_004490</name>
    <name evidence="3" type="ORF">GCM10011589_43210</name>
</gene>
<reference evidence="3" key="1">
    <citation type="journal article" date="2014" name="Int. J. Syst. Evol. Microbiol.">
        <title>Complete genome of a new Firmicutes species belonging to the dominant human colonic microbiota ('Ruminococcus bicirculans') reveals two chromosomes and a selective capacity to utilize plant glucans.</title>
        <authorList>
            <consortium name="NISC Comparative Sequencing Program"/>
            <person name="Wegmann U."/>
            <person name="Louis P."/>
            <person name="Goesmann A."/>
            <person name="Henrissat B."/>
            <person name="Duncan S.H."/>
            <person name="Flint H.J."/>
        </authorList>
    </citation>
    <scope>NUCLEOTIDE SEQUENCE</scope>
    <source>
        <strain evidence="3">CGMCC 4.5581</strain>
    </source>
</reference>